<dbReference type="GO" id="GO:0016787">
    <property type="term" value="F:hydrolase activity"/>
    <property type="evidence" value="ECO:0007669"/>
    <property type="project" value="InterPro"/>
</dbReference>
<dbReference type="InterPro" id="IPR002925">
    <property type="entry name" value="Dienelactn_hydro"/>
</dbReference>
<dbReference type="STRING" id="686832.A0A0C2Y698"/>
<dbReference type="HOGENOM" id="CLU_054590_2_0_1"/>
<dbReference type="PANTHER" id="PTHR17630:SF44">
    <property type="entry name" value="PROTEIN AIM2"/>
    <property type="match status" value="1"/>
</dbReference>
<gene>
    <name evidence="2" type="ORF">M413DRAFT_449109</name>
</gene>
<protein>
    <recommendedName>
        <fullName evidence="1">Dienelactone hydrolase domain-containing protein</fullName>
    </recommendedName>
</protein>
<feature type="domain" description="Dienelactone hydrolase" evidence="1">
    <location>
        <begin position="133"/>
        <end position="265"/>
    </location>
</feature>
<proteinExistence type="predicted"/>
<dbReference type="EMBL" id="KN831804">
    <property type="protein sequence ID" value="KIM36572.1"/>
    <property type="molecule type" value="Genomic_DNA"/>
</dbReference>
<dbReference type="Proteomes" id="UP000053424">
    <property type="component" value="Unassembled WGS sequence"/>
</dbReference>
<dbReference type="Pfam" id="PF01738">
    <property type="entry name" value="DLH"/>
    <property type="match status" value="1"/>
</dbReference>
<sequence length="269" mass="29621">MACPKCQEGFVLPGEPIGNIEQDFLGAYHASAPNGETSQRALIFLTDGFGLPLKNCKIMADNLAKRLECDVWIPDYFGGKPLIPVDNLRAPDRAGVKMSILDWIKFVLFTGIPNIPAFIHSRPAVADKRVISLIDLLNSTKEYKKLGIVGYCFGGSAAVRFAGTEFVQSAVICHPGGCKISEVEAIKVPTSWACAEEDIFWSHSQRLQCEAVLAGKKDKEGAIEYEFKDYKGTSHGFAARPNLNVPEVKLAYEEAFEQTVEWFSKTLVV</sequence>
<dbReference type="SUPFAM" id="SSF53474">
    <property type="entry name" value="alpha/beta-Hydrolases"/>
    <property type="match status" value="1"/>
</dbReference>
<keyword evidence="3" id="KW-1185">Reference proteome</keyword>
<dbReference type="PANTHER" id="PTHR17630">
    <property type="entry name" value="DIENELACTONE HYDROLASE"/>
    <property type="match status" value="1"/>
</dbReference>
<dbReference type="AlphaFoldDB" id="A0A0C2Y698"/>
<evidence type="ECO:0000313" key="2">
    <source>
        <dbReference type="EMBL" id="KIM36572.1"/>
    </source>
</evidence>
<reference evidence="2 3" key="1">
    <citation type="submission" date="2014-04" db="EMBL/GenBank/DDBJ databases">
        <authorList>
            <consortium name="DOE Joint Genome Institute"/>
            <person name="Kuo A."/>
            <person name="Gay G."/>
            <person name="Dore J."/>
            <person name="Kohler A."/>
            <person name="Nagy L.G."/>
            <person name="Floudas D."/>
            <person name="Copeland A."/>
            <person name="Barry K.W."/>
            <person name="Cichocki N."/>
            <person name="Veneault-Fourrey C."/>
            <person name="LaButti K."/>
            <person name="Lindquist E.A."/>
            <person name="Lipzen A."/>
            <person name="Lundell T."/>
            <person name="Morin E."/>
            <person name="Murat C."/>
            <person name="Sun H."/>
            <person name="Tunlid A."/>
            <person name="Henrissat B."/>
            <person name="Grigoriev I.V."/>
            <person name="Hibbett D.S."/>
            <person name="Martin F."/>
            <person name="Nordberg H.P."/>
            <person name="Cantor M.N."/>
            <person name="Hua S.X."/>
        </authorList>
    </citation>
    <scope>NUCLEOTIDE SEQUENCE [LARGE SCALE GENOMIC DNA]</scope>
    <source>
        <strain evidence="3">h7</strain>
    </source>
</reference>
<evidence type="ECO:0000313" key="3">
    <source>
        <dbReference type="Proteomes" id="UP000053424"/>
    </source>
</evidence>
<name>A0A0C2Y698_HEBCY</name>
<evidence type="ECO:0000259" key="1">
    <source>
        <dbReference type="Pfam" id="PF01738"/>
    </source>
</evidence>
<reference evidence="3" key="2">
    <citation type="submission" date="2015-01" db="EMBL/GenBank/DDBJ databases">
        <title>Evolutionary Origins and Diversification of the Mycorrhizal Mutualists.</title>
        <authorList>
            <consortium name="DOE Joint Genome Institute"/>
            <consortium name="Mycorrhizal Genomics Consortium"/>
            <person name="Kohler A."/>
            <person name="Kuo A."/>
            <person name="Nagy L.G."/>
            <person name="Floudas D."/>
            <person name="Copeland A."/>
            <person name="Barry K.W."/>
            <person name="Cichocki N."/>
            <person name="Veneault-Fourrey C."/>
            <person name="LaButti K."/>
            <person name="Lindquist E.A."/>
            <person name="Lipzen A."/>
            <person name="Lundell T."/>
            <person name="Morin E."/>
            <person name="Murat C."/>
            <person name="Riley R."/>
            <person name="Ohm R."/>
            <person name="Sun H."/>
            <person name="Tunlid A."/>
            <person name="Henrissat B."/>
            <person name="Grigoriev I.V."/>
            <person name="Hibbett D.S."/>
            <person name="Martin F."/>
        </authorList>
    </citation>
    <scope>NUCLEOTIDE SEQUENCE [LARGE SCALE GENOMIC DNA]</scope>
    <source>
        <strain evidence="3">h7</strain>
    </source>
</reference>
<accession>A0A0C2Y698</accession>
<organism evidence="2 3">
    <name type="scientific">Hebeloma cylindrosporum</name>
    <dbReference type="NCBI Taxonomy" id="76867"/>
    <lineage>
        <taxon>Eukaryota</taxon>
        <taxon>Fungi</taxon>
        <taxon>Dikarya</taxon>
        <taxon>Basidiomycota</taxon>
        <taxon>Agaricomycotina</taxon>
        <taxon>Agaricomycetes</taxon>
        <taxon>Agaricomycetidae</taxon>
        <taxon>Agaricales</taxon>
        <taxon>Agaricineae</taxon>
        <taxon>Hymenogastraceae</taxon>
        <taxon>Hebeloma</taxon>
    </lineage>
</organism>
<dbReference type="InterPro" id="IPR029058">
    <property type="entry name" value="AB_hydrolase_fold"/>
</dbReference>
<dbReference type="Gene3D" id="3.40.50.1820">
    <property type="entry name" value="alpha/beta hydrolase"/>
    <property type="match status" value="1"/>
</dbReference>
<dbReference type="OrthoDB" id="10019231at2759"/>